<dbReference type="Pfam" id="PF13715">
    <property type="entry name" value="CarbopepD_reg_2"/>
    <property type="match status" value="1"/>
</dbReference>
<keyword evidence="8" id="KW-0732">Signal</keyword>
<evidence type="ECO:0000259" key="9">
    <source>
        <dbReference type="Pfam" id="PF07715"/>
    </source>
</evidence>
<evidence type="ECO:0000313" key="10">
    <source>
        <dbReference type="EMBL" id="SHI53255.1"/>
    </source>
</evidence>
<dbReference type="InterPro" id="IPR036942">
    <property type="entry name" value="Beta-barrel_TonB_sf"/>
</dbReference>
<keyword evidence="4 7" id="KW-0812">Transmembrane</keyword>
<feature type="signal peptide" evidence="8">
    <location>
        <begin position="1"/>
        <end position="23"/>
    </location>
</feature>
<evidence type="ECO:0000256" key="3">
    <source>
        <dbReference type="ARBA" id="ARBA00022452"/>
    </source>
</evidence>
<evidence type="ECO:0000256" key="2">
    <source>
        <dbReference type="ARBA" id="ARBA00022448"/>
    </source>
</evidence>
<keyword evidence="11" id="KW-1185">Reference proteome</keyword>
<evidence type="ECO:0000313" key="11">
    <source>
        <dbReference type="Proteomes" id="UP000184231"/>
    </source>
</evidence>
<keyword evidence="6 7" id="KW-0998">Cell outer membrane</keyword>
<feature type="chain" id="PRO_5012364356" evidence="8">
    <location>
        <begin position="24"/>
        <end position="1113"/>
    </location>
</feature>
<feature type="domain" description="TonB-dependent receptor plug" evidence="9">
    <location>
        <begin position="129"/>
        <end position="254"/>
    </location>
</feature>
<comment type="subcellular location">
    <subcellularLocation>
        <location evidence="1 7">Cell outer membrane</location>
        <topology evidence="1 7">Multi-pass membrane protein</topology>
    </subcellularLocation>
</comment>
<dbReference type="Pfam" id="PF07715">
    <property type="entry name" value="Plug"/>
    <property type="match status" value="1"/>
</dbReference>
<dbReference type="GO" id="GO:0009279">
    <property type="term" value="C:cell outer membrane"/>
    <property type="evidence" value="ECO:0007669"/>
    <property type="project" value="UniProtKB-SubCell"/>
</dbReference>
<reference evidence="10 11" key="1">
    <citation type="submission" date="2016-11" db="EMBL/GenBank/DDBJ databases">
        <authorList>
            <person name="Jaros S."/>
            <person name="Januszkiewicz K."/>
            <person name="Wedrychowicz H."/>
        </authorList>
    </citation>
    <scope>NUCLEOTIDE SEQUENCE [LARGE SCALE GENOMIC DNA]</scope>
    <source>
        <strain evidence="10 11">CGMCC 1.8863</strain>
    </source>
</reference>
<dbReference type="EMBL" id="FQYX01000003">
    <property type="protein sequence ID" value="SHI53255.1"/>
    <property type="molecule type" value="Genomic_DNA"/>
</dbReference>
<dbReference type="Gene3D" id="2.60.40.1120">
    <property type="entry name" value="Carboxypeptidase-like, regulatory domain"/>
    <property type="match status" value="1"/>
</dbReference>
<dbReference type="SUPFAM" id="SSF49464">
    <property type="entry name" value="Carboxypeptidase regulatory domain-like"/>
    <property type="match status" value="1"/>
</dbReference>
<keyword evidence="5 7" id="KW-0472">Membrane</keyword>
<comment type="similarity">
    <text evidence="7">Belongs to the TonB-dependent receptor family.</text>
</comment>
<evidence type="ECO:0000256" key="1">
    <source>
        <dbReference type="ARBA" id="ARBA00004571"/>
    </source>
</evidence>
<dbReference type="STRING" id="558155.SAMN04487911_1037"/>
<dbReference type="Gene3D" id="2.170.130.10">
    <property type="entry name" value="TonB-dependent receptor, plug domain"/>
    <property type="match status" value="1"/>
</dbReference>
<gene>
    <name evidence="10" type="ORF">SAMN04487911_1037</name>
</gene>
<dbReference type="InterPro" id="IPR037066">
    <property type="entry name" value="Plug_dom_sf"/>
</dbReference>
<sequence length="1113" mass="124752">MKKVRLLLLLLIPILGFSQNSRTITGQVFSKTDGMPLPGASIFVDSKSIANETGVEGIIESTSIGAITDFDGNFSLTIPSGIVKLTVSYMGYETQILYIDSKTSFEVHLTEDMNALSEVVVTGYQKVEKRKLAASVAQVNMKDAQQIGVASVDQLLQGQAAGVVVTSETGAPGTPAKIRIRGTASLSGPQDPLWVIDGLPLEGNDVPNFGDKDNIDQLRNYAIAGINPDDIKDITILKDAAATAIYGARAANGVIVVTTKKGTKGKMNINFSANTFYTMRPDMDKLNLMNANEKVAFELSLAQRDDLDFRTNKGEVMRILTSANELDIYRNNGFNGLSNATQMAINALKENQTNWGDLLYQSAANTQYSLSIAGGAEKSDYYFSLGYYNEDGTTIGTGYERYNITLKNNYQLSDRFKAGVSLFASQSNKESYVTGTDAFTNPANYSRNANPYLAPYKEDGSYNYDQDIEGFEGRYVPFNFLEERDNTSYDLNNNALKAIFDASYRINNDLKLSTQLGLQLNHNSTEKYGAADSYFTRKIREKTRRYSSDRGGYYYFLPEGGIIQNWEDNFFQYNWKSLLEYSTIIGDKHEIETMVGSELRRSNSKIIATQGFGYDKKTLNTKPIIFPNESTANESTYKAYDRATVENAYASFYATGSYTYDRKYTLFGSVRYDGSNLFGVDPKYKYLPLWSTAGSWLVSEEEFFRDNNIISNLRLRASYGLQGNIDRNTSPFVVGEYNNATILPGYNESSIVVTSPPNDKLRWEKTENYNLGADVGFFDQRINMAFDFYQRKSSDLIGLKSVPLENGFEFTNLNWAQVTNKGYELSIATRNINAPNFKWTTNFNISHNKSHVDKIQIRENSFLPSREGLPVNAVFALKTAGIDENGYPLFWKGDEKVSAVEFFDLVDPWADFFPGYLTQSNLSNEEFRGLFTYVGDRDPKFSGGFINTFKYKNLDFTVATNFNLKQTVVKNLPYNPSQVDRGQNYTTDILNTWSPNNTGSNLPGIVGETSGSGDSWMAYKWFADLNPINTMSYLDTFVDEMSYLRVSSMRLGYSLPETITSKLHINQLRFNIEGRNLFVFSSDYSGYFDPETFGNIYAQPISKSISLGLNVSF</sequence>
<evidence type="ECO:0000256" key="7">
    <source>
        <dbReference type="PROSITE-ProRule" id="PRU01360"/>
    </source>
</evidence>
<dbReference type="NCBIfam" id="TIGR04056">
    <property type="entry name" value="OMP_RagA_SusC"/>
    <property type="match status" value="1"/>
</dbReference>
<dbReference type="InterPro" id="IPR008969">
    <property type="entry name" value="CarboxyPept-like_regulatory"/>
</dbReference>
<dbReference type="Proteomes" id="UP000184231">
    <property type="component" value="Unassembled WGS sequence"/>
</dbReference>
<dbReference type="RefSeq" id="WP_072763094.1">
    <property type="nucleotide sequence ID" value="NZ_FQYX01000003.1"/>
</dbReference>
<accession>A0A1M6BWW8</accession>
<dbReference type="InterPro" id="IPR012910">
    <property type="entry name" value="Plug_dom"/>
</dbReference>
<evidence type="ECO:0000256" key="4">
    <source>
        <dbReference type="ARBA" id="ARBA00022692"/>
    </source>
</evidence>
<dbReference type="InterPro" id="IPR023997">
    <property type="entry name" value="TonB-dep_OMP_SusC/RagA_CS"/>
</dbReference>
<dbReference type="Gene3D" id="2.40.170.20">
    <property type="entry name" value="TonB-dependent receptor, beta-barrel domain"/>
    <property type="match status" value="1"/>
</dbReference>
<organism evidence="10 11">
    <name type="scientific">Arenibacter nanhaiticus</name>
    <dbReference type="NCBI Taxonomy" id="558155"/>
    <lineage>
        <taxon>Bacteria</taxon>
        <taxon>Pseudomonadati</taxon>
        <taxon>Bacteroidota</taxon>
        <taxon>Flavobacteriia</taxon>
        <taxon>Flavobacteriales</taxon>
        <taxon>Flavobacteriaceae</taxon>
        <taxon>Arenibacter</taxon>
    </lineage>
</organism>
<proteinExistence type="inferred from homology"/>
<evidence type="ECO:0000256" key="8">
    <source>
        <dbReference type="SAM" id="SignalP"/>
    </source>
</evidence>
<dbReference type="InterPro" id="IPR023996">
    <property type="entry name" value="TonB-dep_OMP_SusC/RagA"/>
</dbReference>
<dbReference type="AlphaFoldDB" id="A0A1M6BWW8"/>
<dbReference type="OrthoDB" id="9768177at2"/>
<dbReference type="PROSITE" id="PS52016">
    <property type="entry name" value="TONB_DEPENDENT_REC_3"/>
    <property type="match status" value="1"/>
</dbReference>
<protein>
    <submittedName>
        <fullName evidence="10">TonB-linked outer membrane protein, SusC/RagA family</fullName>
    </submittedName>
</protein>
<name>A0A1M6BWW8_9FLAO</name>
<dbReference type="SUPFAM" id="SSF56935">
    <property type="entry name" value="Porins"/>
    <property type="match status" value="1"/>
</dbReference>
<dbReference type="InterPro" id="IPR039426">
    <property type="entry name" value="TonB-dep_rcpt-like"/>
</dbReference>
<evidence type="ECO:0000256" key="6">
    <source>
        <dbReference type="ARBA" id="ARBA00023237"/>
    </source>
</evidence>
<keyword evidence="2 7" id="KW-0813">Transport</keyword>
<dbReference type="NCBIfam" id="TIGR04057">
    <property type="entry name" value="SusC_RagA_signa"/>
    <property type="match status" value="1"/>
</dbReference>
<evidence type="ECO:0000256" key="5">
    <source>
        <dbReference type="ARBA" id="ARBA00023136"/>
    </source>
</evidence>
<keyword evidence="3 7" id="KW-1134">Transmembrane beta strand</keyword>